<organism evidence="2 3">
    <name type="scientific">Lentinula raphanica</name>
    <dbReference type="NCBI Taxonomy" id="153919"/>
    <lineage>
        <taxon>Eukaryota</taxon>
        <taxon>Fungi</taxon>
        <taxon>Dikarya</taxon>
        <taxon>Basidiomycota</taxon>
        <taxon>Agaricomycotina</taxon>
        <taxon>Agaricomycetes</taxon>
        <taxon>Agaricomycetidae</taxon>
        <taxon>Agaricales</taxon>
        <taxon>Marasmiineae</taxon>
        <taxon>Omphalotaceae</taxon>
        <taxon>Lentinula</taxon>
    </lineage>
</organism>
<name>A0AA38UAW5_9AGAR</name>
<evidence type="ECO:0000313" key="3">
    <source>
        <dbReference type="Proteomes" id="UP001163846"/>
    </source>
</evidence>
<accession>A0AA38UAW5</accession>
<feature type="region of interest" description="Disordered" evidence="1">
    <location>
        <begin position="214"/>
        <end position="235"/>
    </location>
</feature>
<evidence type="ECO:0000256" key="1">
    <source>
        <dbReference type="SAM" id="MobiDB-lite"/>
    </source>
</evidence>
<comment type="caution">
    <text evidence="2">The sequence shown here is derived from an EMBL/GenBank/DDBJ whole genome shotgun (WGS) entry which is preliminary data.</text>
</comment>
<feature type="region of interest" description="Disordered" evidence="1">
    <location>
        <begin position="1"/>
        <end position="30"/>
    </location>
</feature>
<protein>
    <submittedName>
        <fullName evidence="2">Uncharacterized protein</fullName>
    </submittedName>
</protein>
<reference evidence="2" key="1">
    <citation type="submission" date="2022-08" db="EMBL/GenBank/DDBJ databases">
        <authorList>
            <consortium name="DOE Joint Genome Institute"/>
            <person name="Min B."/>
            <person name="Riley R."/>
            <person name="Sierra-Patev S."/>
            <person name="Naranjo-Ortiz M."/>
            <person name="Looney B."/>
            <person name="Konkel Z."/>
            <person name="Slot J.C."/>
            <person name="Sakamoto Y."/>
            <person name="Steenwyk J.L."/>
            <person name="Rokas A."/>
            <person name="Carro J."/>
            <person name="Camarero S."/>
            <person name="Ferreira P."/>
            <person name="Molpeceres G."/>
            <person name="Ruiz-Duenas F.J."/>
            <person name="Serrano A."/>
            <person name="Henrissat B."/>
            <person name="Drula E."/>
            <person name="Hughes K.W."/>
            <person name="Mata J.L."/>
            <person name="Ishikawa N.K."/>
            <person name="Vargas-Isla R."/>
            <person name="Ushijima S."/>
            <person name="Smith C.A."/>
            <person name="Ahrendt S."/>
            <person name="Andreopoulos W."/>
            <person name="He G."/>
            <person name="Labutti K."/>
            <person name="Lipzen A."/>
            <person name="Ng V."/>
            <person name="Sandor L."/>
            <person name="Barry K."/>
            <person name="Martinez A.T."/>
            <person name="Xiao Y."/>
            <person name="Gibbons J.G."/>
            <person name="Terashima K."/>
            <person name="Hibbett D.S."/>
            <person name="Grigoriev I.V."/>
        </authorList>
    </citation>
    <scope>NUCLEOTIDE SEQUENCE</scope>
    <source>
        <strain evidence="2">TFB9207</strain>
    </source>
</reference>
<keyword evidence="3" id="KW-1185">Reference proteome</keyword>
<evidence type="ECO:0000313" key="2">
    <source>
        <dbReference type="EMBL" id="KAJ3832217.1"/>
    </source>
</evidence>
<proteinExistence type="predicted"/>
<dbReference type="Proteomes" id="UP001163846">
    <property type="component" value="Unassembled WGS sequence"/>
</dbReference>
<gene>
    <name evidence="2" type="ORF">F5878DRAFT_646969</name>
</gene>
<sequence length="441" mass="49238">MAKRSRQSSKASSAEGLSHRSLSTSPPPSAIRKELKELERRFPLYTVVPDSQADRKDADSNDSTGEDSVVNALYFGLEYCDVQKKTLDLKMVHTTVKGHKAIIQLIDFRSEFSFDFGADKLYIALIIFEYRRYVVAGTYDQNMAEHNCSLYSIGCNDQYKGDIAVCFFGQVQQSRILRRTPKLSRDGTSSQAEVLKNVVNAFVQNVKQHVEGGLETSMMTDSGSSSSFSKSKKPTRIRLGLSPTQKRAWANPKDVSATVENNAAVGSIHVESNRNGHSSSISSLAVLTDGNLPTTAAREPTLKAVYSMTKLRHLVFRFEHHSQVEHGSNRHCDCCSKIADLIEVGQDGFRPREGYNEALLKERRGERWIQKRIDARSNSWGKAGNNVNEPNDTVMPVIVNHVIYTQYTNTTVFIEIINVFQLQYVKDVAGRSARGAMANVK</sequence>
<dbReference type="EMBL" id="MU807038">
    <property type="protein sequence ID" value="KAJ3832217.1"/>
    <property type="molecule type" value="Genomic_DNA"/>
</dbReference>
<dbReference type="AlphaFoldDB" id="A0AA38UAW5"/>